<evidence type="ECO:0000313" key="1">
    <source>
        <dbReference type="EMBL" id="WNM17850.1"/>
    </source>
</evidence>
<reference evidence="2 3" key="1">
    <citation type="submission" date="2023-09" db="EMBL/GenBank/DDBJ databases">
        <title>Flavobacterium sp. a novel bacteria isolate from Pepper rhizosphere.</title>
        <authorList>
            <person name="Peng Y."/>
            <person name="Lee J."/>
        </authorList>
    </citation>
    <scope>NUCLEOTIDE SEQUENCE [LARGE SCALE GENOMIC DNA]</scope>
    <source>
        <strain evidence="1">PMR2A8</strain>
        <strain evidence="2 3">PMTSA4</strain>
    </source>
</reference>
<dbReference type="PANTHER" id="PTHR37833">
    <property type="entry name" value="LIPOPROTEIN-RELATED"/>
    <property type="match status" value="1"/>
</dbReference>
<organism evidence="2 3">
    <name type="scientific">Flavobacterium capsici</name>
    <dbReference type="NCBI Taxonomy" id="3075618"/>
    <lineage>
        <taxon>Bacteria</taxon>
        <taxon>Pseudomonadati</taxon>
        <taxon>Bacteroidota</taxon>
        <taxon>Flavobacteriia</taxon>
        <taxon>Flavobacteriales</taxon>
        <taxon>Flavobacteriaceae</taxon>
        <taxon>Flavobacterium</taxon>
    </lineage>
</organism>
<dbReference type="EMBL" id="CP134878">
    <property type="protein sequence ID" value="WNM17850.1"/>
    <property type="molecule type" value="Genomic_DNA"/>
</dbReference>
<dbReference type="AlphaFoldDB" id="A0AA96F0G4"/>
<dbReference type="RefSeq" id="WP_313321500.1">
    <property type="nucleotide sequence ID" value="NZ_CP134878.1"/>
</dbReference>
<gene>
    <name evidence="2" type="ORF">RN605_00770</name>
    <name evidence="1" type="ORF">RN608_07470</name>
</gene>
<evidence type="ECO:0000313" key="3">
    <source>
        <dbReference type="Proteomes" id="UP001304515"/>
    </source>
</evidence>
<keyword evidence="3" id="KW-1185">Reference proteome</keyword>
<proteinExistence type="predicted"/>
<accession>A0AA96F0G4</accession>
<accession>A0AA96J1H0</accession>
<dbReference type="KEGG" id="fcj:RN605_00770"/>
<name>A0AA96F0G4_9FLAO</name>
<dbReference type="Pfam" id="PF07610">
    <property type="entry name" value="DUF1573"/>
    <property type="match status" value="1"/>
</dbReference>
<dbReference type="PANTHER" id="PTHR37833:SF1">
    <property type="entry name" value="SIGNAL PEPTIDE PROTEIN"/>
    <property type="match status" value="1"/>
</dbReference>
<dbReference type="EMBL" id="CP134890">
    <property type="protein sequence ID" value="WNM21903.1"/>
    <property type="molecule type" value="Genomic_DNA"/>
</dbReference>
<evidence type="ECO:0000313" key="2">
    <source>
        <dbReference type="EMBL" id="WNM21903.1"/>
    </source>
</evidence>
<dbReference type="Proteomes" id="UP001304515">
    <property type="component" value="Chromosome"/>
</dbReference>
<dbReference type="Gene3D" id="2.60.40.10">
    <property type="entry name" value="Immunoglobulins"/>
    <property type="match status" value="1"/>
</dbReference>
<sequence length="169" mass="18811">MIKKINFMCLVAILALQVSCKKEVGPSENDSNPRMDEKHGLIRPEEIQKEELSKPVDGKYPVMTFAETEFDFGEINQGDKVDHIFSFKNTGEADLIITHAQASCGCTVPEYPKEAIKPGESGKIKVTFNSAGKSGQTMKTITISCNTESRNELLKIKTFINVPNKEQKK</sequence>
<dbReference type="InterPro" id="IPR011467">
    <property type="entry name" value="DUF1573"/>
</dbReference>
<dbReference type="InterPro" id="IPR013783">
    <property type="entry name" value="Ig-like_fold"/>
</dbReference>
<protein>
    <submittedName>
        <fullName evidence="2">DUF1573 domain-containing protein</fullName>
    </submittedName>
</protein>